<feature type="domain" description="Reverse transcriptase Ty1/copia-type" evidence="2">
    <location>
        <begin position="12"/>
        <end position="247"/>
    </location>
</feature>
<dbReference type="SUPFAM" id="SSF56672">
    <property type="entry name" value="DNA/RNA polymerases"/>
    <property type="match status" value="1"/>
</dbReference>
<reference evidence="3 4" key="1">
    <citation type="submission" date="2024-02" db="EMBL/GenBank/DDBJ databases">
        <title>High-quality chromosome-scale genome assembly of Pensacola bahiagrass (Paspalum notatum Flugge var. saurae).</title>
        <authorList>
            <person name="Vega J.M."/>
            <person name="Podio M."/>
            <person name="Orjuela J."/>
            <person name="Siena L.A."/>
            <person name="Pessino S.C."/>
            <person name="Combes M.C."/>
            <person name="Mariac C."/>
            <person name="Albertini E."/>
            <person name="Pupilli F."/>
            <person name="Ortiz J.P.A."/>
            <person name="Leblanc O."/>
        </authorList>
    </citation>
    <scope>NUCLEOTIDE SEQUENCE [LARGE SCALE GENOMIC DNA]</scope>
    <source>
        <strain evidence="3">R1</strain>
        <tissue evidence="3">Leaf</tissue>
    </source>
</reference>
<feature type="compositionally biased region" description="Acidic residues" evidence="1">
    <location>
        <begin position="253"/>
        <end position="262"/>
    </location>
</feature>
<protein>
    <recommendedName>
        <fullName evidence="2">Reverse transcriptase Ty1/copia-type domain-containing protein</fullName>
    </recommendedName>
</protein>
<dbReference type="AlphaFoldDB" id="A0AAQ3WW70"/>
<dbReference type="Proteomes" id="UP001341281">
    <property type="component" value="Chromosome 05"/>
</dbReference>
<evidence type="ECO:0000313" key="4">
    <source>
        <dbReference type="Proteomes" id="UP001341281"/>
    </source>
</evidence>
<sequence>MQEELENFERSHVWDLVEPPPNCRPIGTKWVFKNKQGEDGMVVRNKARLVAQGFCQKKGIDYEETFAPVARLEAIKILLASAASKGFKLQQMDVKSTFLNGFIEEKVYVRQPPSFESARFPYRVYKLRKTLYAWYARLKSFLLKFGFVMGSVDKTLFRLSRGGDTLIVQIYVDDIIFGGSSHALVSSFAEQMSREFEMSLIGELQFLLGLQIKQGLEGTFVHQAKYTRDILKKFNMGDSKPMTTPMSTNTALDADEDREAVD</sequence>
<gene>
    <name evidence="3" type="ORF">U9M48_024588</name>
</gene>
<dbReference type="EMBL" id="CP144749">
    <property type="protein sequence ID" value="WVZ76632.1"/>
    <property type="molecule type" value="Genomic_DNA"/>
</dbReference>
<dbReference type="InterPro" id="IPR013103">
    <property type="entry name" value="RVT_2"/>
</dbReference>
<proteinExistence type="predicted"/>
<keyword evidence="4" id="KW-1185">Reference proteome</keyword>
<name>A0AAQ3WW70_PASNO</name>
<dbReference type="Pfam" id="PF07727">
    <property type="entry name" value="RVT_2"/>
    <property type="match status" value="1"/>
</dbReference>
<evidence type="ECO:0000256" key="1">
    <source>
        <dbReference type="SAM" id="MobiDB-lite"/>
    </source>
</evidence>
<feature type="compositionally biased region" description="Polar residues" evidence="1">
    <location>
        <begin position="241"/>
        <end position="251"/>
    </location>
</feature>
<evidence type="ECO:0000259" key="2">
    <source>
        <dbReference type="Pfam" id="PF07727"/>
    </source>
</evidence>
<accession>A0AAQ3WW70</accession>
<organism evidence="3 4">
    <name type="scientific">Paspalum notatum var. saurae</name>
    <dbReference type="NCBI Taxonomy" id="547442"/>
    <lineage>
        <taxon>Eukaryota</taxon>
        <taxon>Viridiplantae</taxon>
        <taxon>Streptophyta</taxon>
        <taxon>Embryophyta</taxon>
        <taxon>Tracheophyta</taxon>
        <taxon>Spermatophyta</taxon>
        <taxon>Magnoliopsida</taxon>
        <taxon>Liliopsida</taxon>
        <taxon>Poales</taxon>
        <taxon>Poaceae</taxon>
        <taxon>PACMAD clade</taxon>
        <taxon>Panicoideae</taxon>
        <taxon>Andropogonodae</taxon>
        <taxon>Paspaleae</taxon>
        <taxon>Paspalinae</taxon>
        <taxon>Paspalum</taxon>
    </lineage>
</organism>
<dbReference type="InterPro" id="IPR043502">
    <property type="entry name" value="DNA/RNA_pol_sf"/>
</dbReference>
<feature type="region of interest" description="Disordered" evidence="1">
    <location>
        <begin position="241"/>
        <end position="262"/>
    </location>
</feature>
<evidence type="ECO:0000313" key="3">
    <source>
        <dbReference type="EMBL" id="WVZ76632.1"/>
    </source>
</evidence>